<dbReference type="AlphaFoldDB" id="G7YLI2"/>
<name>G7YLI2_CLOSI</name>
<keyword evidence="4" id="KW-1185">Reference proteome</keyword>
<reference evidence="3" key="1">
    <citation type="journal article" date="2011" name="Genome Biol.">
        <title>The draft genome of the carcinogenic human liver fluke Clonorchis sinensis.</title>
        <authorList>
            <person name="Wang X."/>
            <person name="Chen W."/>
            <person name="Huang Y."/>
            <person name="Sun J."/>
            <person name="Men J."/>
            <person name="Liu H."/>
            <person name="Luo F."/>
            <person name="Guo L."/>
            <person name="Lv X."/>
            <person name="Deng C."/>
            <person name="Zhou C."/>
            <person name="Fan Y."/>
            <person name="Li X."/>
            <person name="Huang L."/>
            <person name="Hu Y."/>
            <person name="Liang C."/>
            <person name="Hu X."/>
            <person name="Xu J."/>
            <person name="Yu X."/>
        </authorList>
    </citation>
    <scope>NUCLEOTIDE SEQUENCE [LARGE SCALE GENOMIC DNA]</scope>
    <source>
        <strain evidence="3">Henan</strain>
    </source>
</reference>
<dbReference type="EMBL" id="DF143600">
    <property type="protein sequence ID" value="GAA53813.1"/>
    <property type="molecule type" value="Genomic_DNA"/>
</dbReference>
<accession>G7YLI2</accession>
<protein>
    <recommendedName>
        <fullName evidence="2">DUF4817 domain-containing protein</fullName>
    </recommendedName>
</protein>
<dbReference type="Pfam" id="PF16087">
    <property type="entry name" value="DUF4817"/>
    <property type="match status" value="1"/>
</dbReference>
<reference key="2">
    <citation type="submission" date="2011-10" db="EMBL/GenBank/DDBJ databases">
        <title>The genome and transcriptome sequence of Clonorchis sinensis provide insights into the carcinogenic liver fluke.</title>
        <authorList>
            <person name="Wang X."/>
            <person name="Huang Y."/>
            <person name="Chen W."/>
            <person name="Liu H."/>
            <person name="Guo L."/>
            <person name="Chen Y."/>
            <person name="Luo F."/>
            <person name="Zhou W."/>
            <person name="Sun J."/>
            <person name="Mao Q."/>
            <person name="Liang P."/>
            <person name="Zhou C."/>
            <person name="Tian Y."/>
            <person name="Men J."/>
            <person name="Lv X."/>
            <person name="Huang L."/>
            <person name="Zhou J."/>
            <person name="Hu Y."/>
            <person name="Li R."/>
            <person name="Zhang F."/>
            <person name="Lei H."/>
            <person name="Li X."/>
            <person name="Hu X."/>
            <person name="Liang C."/>
            <person name="Xu J."/>
            <person name="Wu Z."/>
            <person name="Yu X."/>
        </authorList>
    </citation>
    <scope>NUCLEOTIDE SEQUENCE</scope>
    <source>
        <strain>Henan</strain>
    </source>
</reference>
<evidence type="ECO:0000259" key="2">
    <source>
        <dbReference type="Pfam" id="PF16087"/>
    </source>
</evidence>
<evidence type="ECO:0000313" key="4">
    <source>
        <dbReference type="Proteomes" id="UP000008909"/>
    </source>
</evidence>
<proteinExistence type="predicted"/>
<sequence>MHVSTRIEIVKLHYSLDESATTALRGYKTKHGLIKDPFTVSTITRLIANFESTGFVLDFPGKGRKSLSDEKAPIVQNAVEQLQFQSTMVSSSITQVSQLTVIPRASVHRIMRRHLHHPTTQTKTKSPDITPTVYRIGRRLNSRIVPIRVANLQIWTLRRVNYALTVSLCMAMKSLQANVQARETNRQPPGRQPNVATLRT</sequence>
<dbReference type="Proteomes" id="UP000008909">
    <property type="component" value="Unassembled WGS sequence"/>
</dbReference>
<dbReference type="InterPro" id="IPR032135">
    <property type="entry name" value="DUF4817"/>
</dbReference>
<feature type="domain" description="DUF4817" evidence="2">
    <location>
        <begin position="6"/>
        <end position="56"/>
    </location>
</feature>
<gene>
    <name evidence="3" type="ORF">CLF_111220</name>
</gene>
<evidence type="ECO:0000313" key="3">
    <source>
        <dbReference type="EMBL" id="GAA53813.1"/>
    </source>
</evidence>
<evidence type="ECO:0000256" key="1">
    <source>
        <dbReference type="SAM" id="MobiDB-lite"/>
    </source>
</evidence>
<feature type="region of interest" description="Disordered" evidence="1">
    <location>
        <begin position="180"/>
        <end position="200"/>
    </location>
</feature>
<organism evidence="3 4">
    <name type="scientific">Clonorchis sinensis</name>
    <name type="common">Chinese liver fluke</name>
    <dbReference type="NCBI Taxonomy" id="79923"/>
    <lineage>
        <taxon>Eukaryota</taxon>
        <taxon>Metazoa</taxon>
        <taxon>Spiralia</taxon>
        <taxon>Lophotrochozoa</taxon>
        <taxon>Platyhelminthes</taxon>
        <taxon>Trematoda</taxon>
        <taxon>Digenea</taxon>
        <taxon>Opisthorchiida</taxon>
        <taxon>Opisthorchiata</taxon>
        <taxon>Opisthorchiidae</taxon>
        <taxon>Clonorchis</taxon>
    </lineage>
</organism>